<protein>
    <submittedName>
        <fullName evidence="3">Uncharacterized protein</fullName>
    </submittedName>
</protein>
<dbReference type="AlphaFoldDB" id="A0A1U7LSC6"/>
<organism evidence="3 4">
    <name type="scientific">Neolecta irregularis (strain DAH-3)</name>
    <dbReference type="NCBI Taxonomy" id="1198029"/>
    <lineage>
        <taxon>Eukaryota</taxon>
        <taxon>Fungi</taxon>
        <taxon>Dikarya</taxon>
        <taxon>Ascomycota</taxon>
        <taxon>Taphrinomycotina</taxon>
        <taxon>Neolectales</taxon>
        <taxon>Neolectaceae</taxon>
        <taxon>Neolecta</taxon>
    </lineage>
</organism>
<evidence type="ECO:0000256" key="1">
    <source>
        <dbReference type="SAM" id="Coils"/>
    </source>
</evidence>
<feature type="coiled-coil region" evidence="1">
    <location>
        <begin position="182"/>
        <end position="209"/>
    </location>
</feature>
<comment type="caution">
    <text evidence="3">The sequence shown here is derived from an EMBL/GenBank/DDBJ whole genome shotgun (WGS) entry which is preliminary data.</text>
</comment>
<keyword evidence="1" id="KW-0175">Coiled coil</keyword>
<keyword evidence="4" id="KW-1185">Reference proteome</keyword>
<dbReference type="EMBL" id="LXFE01000379">
    <property type="protein sequence ID" value="OLL25529.1"/>
    <property type="molecule type" value="Genomic_DNA"/>
</dbReference>
<gene>
    <name evidence="3" type="ORF">NEOLI_004118</name>
</gene>
<feature type="compositionally biased region" description="Basic and acidic residues" evidence="2">
    <location>
        <begin position="404"/>
        <end position="418"/>
    </location>
</feature>
<feature type="compositionally biased region" description="Basic residues" evidence="2">
    <location>
        <begin position="425"/>
        <end position="437"/>
    </location>
</feature>
<proteinExistence type="predicted"/>
<evidence type="ECO:0000256" key="2">
    <source>
        <dbReference type="SAM" id="MobiDB-lite"/>
    </source>
</evidence>
<feature type="compositionally biased region" description="Pro residues" evidence="2">
    <location>
        <begin position="382"/>
        <end position="391"/>
    </location>
</feature>
<feature type="region of interest" description="Disordered" evidence="2">
    <location>
        <begin position="376"/>
        <end position="437"/>
    </location>
</feature>
<name>A0A1U7LSC6_NEOID</name>
<dbReference type="Proteomes" id="UP000186594">
    <property type="component" value="Unassembled WGS sequence"/>
</dbReference>
<accession>A0A1U7LSC6</accession>
<feature type="compositionally biased region" description="Basic residues" evidence="2">
    <location>
        <begin position="394"/>
        <end position="403"/>
    </location>
</feature>
<sequence length="437" mass="48837">MLLSLRSSVERDTLDDDSDYIDDEAIVRMTIDTLAESNKNDSIEYGFARQYVFGKTDDYLSTNGTGPAFFAANPYSYKGSFWSPENKDPSLMWCPAAEITMPPAAIDIKNYASSTMTTPIRSVKSLEEPLLDRQYISENLGRCSETLPMLPAESSSSNFLESLGIRTSEEVLSALVALHTSLEESQSQLSTLQANYNSLKSASDKLRNNLLDIFQNYNKERHVLEHICRSIQNGDLRWRNEPPLKDIVDFEMLKDINSHPLANLFALPLQRPPESINALRSPESYEVLLPQINQTCIAPPSLPRSTTVSIADIEFCNPTDQVLPISGSIFCNLGAEEHQVPTPTARGFSLRTAIPTPQASPVGSSEGDIETNIIFESFNPKDIPPPTPPAEPPKKRRRGRPRKHPLEEMDIRPAKPEPESFTSVAKRRKSTRVSRLR</sequence>
<evidence type="ECO:0000313" key="4">
    <source>
        <dbReference type="Proteomes" id="UP000186594"/>
    </source>
</evidence>
<evidence type="ECO:0000313" key="3">
    <source>
        <dbReference type="EMBL" id="OLL25529.1"/>
    </source>
</evidence>
<reference evidence="3 4" key="1">
    <citation type="submission" date="2016-04" db="EMBL/GenBank/DDBJ databases">
        <title>Evolutionary innovation and constraint leading to complex multicellularity in the Ascomycota.</title>
        <authorList>
            <person name="Cisse O."/>
            <person name="Nguyen A."/>
            <person name="Hewitt D.A."/>
            <person name="Jedd G."/>
            <person name="Stajich J.E."/>
        </authorList>
    </citation>
    <scope>NUCLEOTIDE SEQUENCE [LARGE SCALE GENOMIC DNA]</scope>
    <source>
        <strain evidence="3 4">DAH-3</strain>
    </source>
</reference>